<keyword evidence="2" id="KW-1185">Reference proteome</keyword>
<reference evidence="1" key="1">
    <citation type="submission" date="2021-08" db="EMBL/GenBank/DDBJ databases">
        <title>The first chromosome-level gecko genome reveals the dynamic sex chromosomes of Neotropical dwarf geckos (Sphaerodactylidae: Sphaerodactylus).</title>
        <authorList>
            <person name="Pinto B.J."/>
            <person name="Keating S.E."/>
            <person name="Gamble T."/>
        </authorList>
    </citation>
    <scope>NUCLEOTIDE SEQUENCE</scope>
    <source>
        <strain evidence="1">TG3544</strain>
    </source>
</reference>
<dbReference type="Proteomes" id="UP000827872">
    <property type="component" value="Linkage Group LG12"/>
</dbReference>
<comment type="caution">
    <text evidence="1">The sequence shown here is derived from an EMBL/GenBank/DDBJ whole genome shotgun (WGS) entry which is preliminary data.</text>
</comment>
<organism evidence="1 2">
    <name type="scientific">Sphaerodactylus townsendi</name>
    <dbReference type="NCBI Taxonomy" id="933632"/>
    <lineage>
        <taxon>Eukaryota</taxon>
        <taxon>Metazoa</taxon>
        <taxon>Chordata</taxon>
        <taxon>Craniata</taxon>
        <taxon>Vertebrata</taxon>
        <taxon>Euteleostomi</taxon>
        <taxon>Lepidosauria</taxon>
        <taxon>Squamata</taxon>
        <taxon>Bifurcata</taxon>
        <taxon>Gekkota</taxon>
        <taxon>Sphaerodactylidae</taxon>
        <taxon>Sphaerodactylus</taxon>
    </lineage>
</organism>
<proteinExistence type="predicted"/>
<evidence type="ECO:0000313" key="2">
    <source>
        <dbReference type="Proteomes" id="UP000827872"/>
    </source>
</evidence>
<sequence>MPPLRTGGGAIPCLPCGISRGDGGTRDSPYRLGEPIHTCGQVWHQRPGRRESVWLLHESEEEDEMPRDDYRQAAWLAVEAWHDEREELRWQVKRLSRDVELLQEALDLEIAQSGTMQRYSESYNAGGMVLEGGGNQDSFDQGTELPLPVQPQEALSTRTDQTE</sequence>
<gene>
    <name evidence="1" type="ORF">K3G42_018523</name>
</gene>
<evidence type="ECO:0000313" key="1">
    <source>
        <dbReference type="EMBL" id="KAH7998624.1"/>
    </source>
</evidence>
<protein>
    <submittedName>
        <fullName evidence="1">Uncharacterized protein</fullName>
    </submittedName>
</protein>
<name>A0ACB8F0E2_9SAUR</name>
<accession>A0ACB8F0E2</accession>
<dbReference type="EMBL" id="CM037625">
    <property type="protein sequence ID" value="KAH7998624.1"/>
    <property type="molecule type" value="Genomic_DNA"/>
</dbReference>